<evidence type="ECO:0000256" key="4">
    <source>
        <dbReference type="ARBA" id="ARBA00023306"/>
    </source>
</evidence>
<comment type="function">
    <text evidence="5 6">Cell division inhibitor that blocks the formation of polar Z ring septums. Rapidly oscillates between the poles of the cell to destabilize FtsZ filaments that have formed before they mature into polar Z rings. Prevents FtsZ polymerization.</text>
</comment>
<protein>
    <recommendedName>
        <fullName evidence="6">Probable septum site-determining protein MinC</fullName>
    </recommendedName>
</protein>
<gene>
    <name evidence="6 9" type="primary">minC</name>
    <name evidence="9" type="ORF">D5366_01915</name>
</gene>
<dbReference type="GO" id="GO:1901891">
    <property type="term" value="P:regulation of cell septum assembly"/>
    <property type="evidence" value="ECO:0007669"/>
    <property type="project" value="InterPro"/>
</dbReference>
<dbReference type="HAMAP" id="MF_00267">
    <property type="entry name" value="MinC"/>
    <property type="match status" value="1"/>
</dbReference>
<organism evidence="9 10">
    <name type="scientific">Neokomagataea tanensis</name>
    <dbReference type="NCBI Taxonomy" id="661191"/>
    <lineage>
        <taxon>Bacteria</taxon>
        <taxon>Pseudomonadati</taxon>
        <taxon>Pseudomonadota</taxon>
        <taxon>Alphaproteobacteria</taxon>
        <taxon>Acetobacterales</taxon>
        <taxon>Acetobacteraceae</taxon>
        <taxon>Neokomagataea</taxon>
    </lineage>
</organism>
<comment type="similarity">
    <text evidence="1 6">Belongs to the MinC family.</text>
</comment>
<dbReference type="GO" id="GO:0000917">
    <property type="term" value="P:division septum assembly"/>
    <property type="evidence" value="ECO:0007669"/>
    <property type="project" value="UniProtKB-KW"/>
</dbReference>
<dbReference type="Proteomes" id="UP000317214">
    <property type="component" value="Chromosome"/>
</dbReference>
<comment type="subunit">
    <text evidence="6">Interacts with MinD and FtsZ.</text>
</comment>
<keyword evidence="4 6" id="KW-0131">Cell cycle</keyword>
<dbReference type="AlphaFoldDB" id="A0A4Y6V6R2"/>
<dbReference type="InterPro" id="IPR036145">
    <property type="entry name" value="MinC_C_sf"/>
</dbReference>
<dbReference type="PANTHER" id="PTHR34108">
    <property type="entry name" value="SEPTUM SITE-DETERMINING PROTEIN MINC"/>
    <property type="match status" value="1"/>
</dbReference>
<evidence type="ECO:0000256" key="6">
    <source>
        <dbReference type="HAMAP-Rule" id="MF_00267"/>
    </source>
</evidence>
<accession>A0A4Y6V6R2</accession>
<keyword evidence="10" id="KW-1185">Reference proteome</keyword>
<dbReference type="RefSeq" id="WP_141492056.1">
    <property type="nucleotide sequence ID" value="NZ_CP032485.1"/>
</dbReference>
<dbReference type="InterPro" id="IPR016098">
    <property type="entry name" value="CAP/MinC_C"/>
</dbReference>
<dbReference type="InterPro" id="IPR013033">
    <property type="entry name" value="MinC"/>
</dbReference>
<evidence type="ECO:0000313" key="9">
    <source>
        <dbReference type="EMBL" id="QDH25759.1"/>
    </source>
</evidence>
<sequence length="246" mass="25867">MSHPQPSSQQTETAPALRIRARGRSFLALVLSPEAPLTDWLNGLDHQIARSGSLFSGKPIILDLDLLAEDTPDLDGFQSALVARGLRIVGIEGGDRSWPAVAQWDWPAPLDGGKAAGPVELPDASVDSAPHQASPPLPGKTLIVDETVRSGQRIQNLEGDVVILGSVSSGAEIVSAGSIHVYGALRGRAIAGITEHSGARIFAQKMEAELLAIDGFYTTADELEASSFGNAAQALLINDQITLRAL</sequence>
<feature type="domain" description="Septum formation inhibitor MinC C-terminal" evidence="8">
    <location>
        <begin position="143"/>
        <end position="242"/>
    </location>
</feature>
<name>A0A4Y6V6R2_9PROT</name>
<dbReference type="EMBL" id="CP032485">
    <property type="protein sequence ID" value="QDH25759.1"/>
    <property type="molecule type" value="Genomic_DNA"/>
</dbReference>
<proteinExistence type="inferred from homology"/>
<dbReference type="Pfam" id="PF03775">
    <property type="entry name" value="MinC_C"/>
    <property type="match status" value="1"/>
</dbReference>
<evidence type="ECO:0000259" key="8">
    <source>
        <dbReference type="Pfam" id="PF03775"/>
    </source>
</evidence>
<dbReference type="NCBIfam" id="TIGR01222">
    <property type="entry name" value="minC"/>
    <property type="match status" value="1"/>
</dbReference>
<keyword evidence="2 6" id="KW-0132">Cell division</keyword>
<dbReference type="KEGG" id="ntn:D5366_01915"/>
<evidence type="ECO:0000313" key="10">
    <source>
        <dbReference type="Proteomes" id="UP000317214"/>
    </source>
</evidence>
<dbReference type="SUPFAM" id="SSF63848">
    <property type="entry name" value="Cell-division inhibitor MinC, C-terminal domain"/>
    <property type="match status" value="1"/>
</dbReference>
<dbReference type="PANTHER" id="PTHR34108:SF1">
    <property type="entry name" value="SEPTUM SITE-DETERMINING PROTEIN MINC"/>
    <property type="match status" value="1"/>
</dbReference>
<evidence type="ECO:0000256" key="1">
    <source>
        <dbReference type="ARBA" id="ARBA00006291"/>
    </source>
</evidence>
<dbReference type="GO" id="GO:0000902">
    <property type="term" value="P:cell morphogenesis"/>
    <property type="evidence" value="ECO:0007669"/>
    <property type="project" value="InterPro"/>
</dbReference>
<dbReference type="Gene3D" id="2.160.20.70">
    <property type="match status" value="1"/>
</dbReference>
<dbReference type="Gene3D" id="3.30.70.260">
    <property type="match status" value="1"/>
</dbReference>
<dbReference type="InterPro" id="IPR005526">
    <property type="entry name" value="Septum_form_inhib_MinC_C"/>
</dbReference>
<evidence type="ECO:0000256" key="2">
    <source>
        <dbReference type="ARBA" id="ARBA00022618"/>
    </source>
</evidence>
<dbReference type="OrthoDB" id="9794530at2"/>
<keyword evidence="3 6" id="KW-0717">Septation</keyword>
<evidence type="ECO:0000256" key="5">
    <source>
        <dbReference type="ARBA" id="ARBA00025606"/>
    </source>
</evidence>
<evidence type="ECO:0000256" key="7">
    <source>
        <dbReference type="SAM" id="MobiDB-lite"/>
    </source>
</evidence>
<feature type="region of interest" description="Disordered" evidence="7">
    <location>
        <begin position="117"/>
        <end position="139"/>
    </location>
</feature>
<evidence type="ECO:0000256" key="3">
    <source>
        <dbReference type="ARBA" id="ARBA00023210"/>
    </source>
</evidence>
<reference evidence="9 10" key="1">
    <citation type="submission" date="2018-09" db="EMBL/GenBank/DDBJ databases">
        <title>The complete genome sequence of Neokomagataea tanensis NBRC 106556(T).</title>
        <authorList>
            <person name="Chua K.-O."/>
            <person name="See-Too W.-S."/>
            <person name="Hong K.-W."/>
            <person name="Yin W.-F."/>
            <person name="Chan K.-G."/>
        </authorList>
    </citation>
    <scope>NUCLEOTIDE SEQUENCE [LARGE SCALE GENOMIC DNA]</scope>
    <source>
        <strain evidence="10">AH13 \ NBRC 106556</strain>
    </source>
</reference>